<feature type="region of interest" description="Disordered" evidence="1">
    <location>
        <begin position="50"/>
        <end position="127"/>
    </location>
</feature>
<keyword evidence="4" id="KW-1185">Reference proteome</keyword>
<protein>
    <submittedName>
        <fullName evidence="2 3">Nucleosome assembly protein</fullName>
    </submittedName>
</protein>
<reference evidence="3" key="2">
    <citation type="submission" date="2020-05" db="UniProtKB">
        <authorList>
            <consortium name="EnsemblMetazoa"/>
        </authorList>
    </citation>
    <scope>IDENTIFICATION</scope>
    <source>
        <strain evidence="3">JHB</strain>
    </source>
</reference>
<reference evidence="2" key="1">
    <citation type="submission" date="2007-03" db="EMBL/GenBank/DDBJ databases">
        <title>Annotation of Culex pipiens quinquefasciatus.</title>
        <authorList>
            <consortium name="The Broad Institute Genome Sequencing Platform"/>
            <person name="Atkinson P.W."/>
            <person name="Hemingway J."/>
            <person name="Christensen B.M."/>
            <person name="Higgs S."/>
            <person name="Kodira C."/>
            <person name="Hannick L."/>
            <person name="Megy K."/>
            <person name="O'Leary S."/>
            <person name="Pearson M."/>
            <person name="Haas B.J."/>
            <person name="Mauceli E."/>
            <person name="Wortman J.R."/>
            <person name="Lee N.H."/>
            <person name="Guigo R."/>
            <person name="Stanke M."/>
            <person name="Alvarado L."/>
            <person name="Amedeo P."/>
            <person name="Antoine C.H."/>
            <person name="Arensburger P."/>
            <person name="Bidwell S.L."/>
            <person name="Crawford M."/>
            <person name="Camaro F."/>
            <person name="Devon K."/>
            <person name="Engels R."/>
            <person name="Hammond M."/>
            <person name="Howarth C."/>
            <person name="Koehrsen M."/>
            <person name="Lawson D."/>
            <person name="Montgomery P."/>
            <person name="Nene V."/>
            <person name="Nusbaum C."/>
            <person name="Puiu D."/>
            <person name="Romero-Severson J."/>
            <person name="Severson D.W."/>
            <person name="Shumway M."/>
            <person name="Sisk P."/>
            <person name="Stolte C."/>
            <person name="Zeng Q."/>
            <person name="Eisenstadt E."/>
            <person name="Fraser-Liggett C."/>
            <person name="Strausberg R."/>
            <person name="Galagan J."/>
            <person name="Birren B."/>
            <person name="Collins F.H."/>
        </authorList>
    </citation>
    <scope>NUCLEOTIDE SEQUENCE [LARGE SCALE GENOMIC DNA]</scope>
    <source>
        <strain evidence="2">JHB</strain>
    </source>
</reference>
<dbReference type="InParanoid" id="B0WIT1"/>
<feature type="compositionally biased region" description="Acidic residues" evidence="1">
    <location>
        <begin position="105"/>
        <end position="116"/>
    </location>
</feature>
<dbReference type="EMBL" id="DS231952">
    <property type="protein sequence ID" value="EDS28744.1"/>
    <property type="molecule type" value="Genomic_DNA"/>
</dbReference>
<dbReference type="KEGG" id="cqu:CpipJ_CPIJ007128"/>
<dbReference type="Proteomes" id="UP000002320">
    <property type="component" value="Unassembled WGS sequence"/>
</dbReference>
<gene>
    <name evidence="3" type="primary">6038916</name>
    <name evidence="2" type="ORF">CpipJ_CPIJ007128</name>
</gene>
<organism>
    <name type="scientific">Culex quinquefasciatus</name>
    <name type="common">Southern house mosquito</name>
    <name type="synonym">Culex pungens</name>
    <dbReference type="NCBI Taxonomy" id="7176"/>
    <lineage>
        <taxon>Eukaryota</taxon>
        <taxon>Metazoa</taxon>
        <taxon>Ecdysozoa</taxon>
        <taxon>Arthropoda</taxon>
        <taxon>Hexapoda</taxon>
        <taxon>Insecta</taxon>
        <taxon>Pterygota</taxon>
        <taxon>Neoptera</taxon>
        <taxon>Endopterygota</taxon>
        <taxon>Diptera</taxon>
        <taxon>Nematocera</taxon>
        <taxon>Culicoidea</taxon>
        <taxon>Culicidae</taxon>
        <taxon>Culicinae</taxon>
        <taxon>Culicini</taxon>
        <taxon>Culex</taxon>
        <taxon>Culex</taxon>
    </lineage>
</organism>
<dbReference type="VEuPathDB" id="VectorBase:CPIJ007128"/>
<evidence type="ECO:0000313" key="4">
    <source>
        <dbReference type="Proteomes" id="UP000002320"/>
    </source>
</evidence>
<dbReference type="AlphaFoldDB" id="B0WIT1"/>
<accession>B0WIT1</accession>
<feature type="compositionally biased region" description="Basic and acidic residues" evidence="1">
    <location>
        <begin position="50"/>
        <end position="64"/>
    </location>
</feature>
<dbReference type="EnsemblMetazoa" id="CPIJ007128-RA">
    <property type="protein sequence ID" value="CPIJ007128-PA"/>
    <property type="gene ID" value="CPIJ007128"/>
</dbReference>
<evidence type="ECO:0000256" key="1">
    <source>
        <dbReference type="SAM" id="MobiDB-lite"/>
    </source>
</evidence>
<sequence length="171" mass="19182">MNAIKHLQKKYLKLAAKIYALECRFQELNQPQGDRRKTVIIRELEVERECQDDQEANAHPHPHPDGSAAERIVPQPSQVQEDDKNVEDETQILLAPDFDTSCGEVMDEDNDGEEDYERSLPSKTRSTAAVAVAAASRKGWPKSGRVPAAVKQRSNIHSAGEIAIRRKRTSL</sequence>
<name>B0WIT1_CULQU</name>
<dbReference type="HOGENOM" id="CLU_1564422_0_0_1"/>
<evidence type="ECO:0000313" key="2">
    <source>
        <dbReference type="EMBL" id="EDS28744.1"/>
    </source>
</evidence>
<evidence type="ECO:0000313" key="3">
    <source>
        <dbReference type="EnsemblMetazoa" id="CPIJ007128-PA"/>
    </source>
</evidence>
<proteinExistence type="predicted"/>